<name>A0AAV7RC02_PLEWA</name>
<comment type="caution">
    <text evidence="1">The sequence shown here is derived from an EMBL/GenBank/DDBJ whole genome shotgun (WGS) entry which is preliminary data.</text>
</comment>
<dbReference type="EMBL" id="JANPWB010000009">
    <property type="protein sequence ID" value="KAJ1148265.1"/>
    <property type="molecule type" value="Genomic_DNA"/>
</dbReference>
<organism evidence="1 2">
    <name type="scientific">Pleurodeles waltl</name>
    <name type="common">Iberian ribbed newt</name>
    <dbReference type="NCBI Taxonomy" id="8319"/>
    <lineage>
        <taxon>Eukaryota</taxon>
        <taxon>Metazoa</taxon>
        <taxon>Chordata</taxon>
        <taxon>Craniata</taxon>
        <taxon>Vertebrata</taxon>
        <taxon>Euteleostomi</taxon>
        <taxon>Amphibia</taxon>
        <taxon>Batrachia</taxon>
        <taxon>Caudata</taxon>
        <taxon>Salamandroidea</taxon>
        <taxon>Salamandridae</taxon>
        <taxon>Pleurodelinae</taxon>
        <taxon>Pleurodeles</taxon>
    </lineage>
</organism>
<accession>A0AAV7RC02</accession>
<protein>
    <submittedName>
        <fullName evidence="1">Uncharacterized protein</fullName>
    </submittedName>
</protein>
<reference evidence="1" key="1">
    <citation type="journal article" date="2022" name="bioRxiv">
        <title>Sequencing and chromosome-scale assembly of the giantPleurodeles waltlgenome.</title>
        <authorList>
            <person name="Brown T."/>
            <person name="Elewa A."/>
            <person name="Iarovenko S."/>
            <person name="Subramanian E."/>
            <person name="Araus A.J."/>
            <person name="Petzold A."/>
            <person name="Susuki M."/>
            <person name="Suzuki K.-i.T."/>
            <person name="Hayashi T."/>
            <person name="Toyoda A."/>
            <person name="Oliveira C."/>
            <person name="Osipova E."/>
            <person name="Leigh N.D."/>
            <person name="Simon A."/>
            <person name="Yun M.H."/>
        </authorList>
    </citation>
    <scope>NUCLEOTIDE SEQUENCE</scope>
    <source>
        <strain evidence="1">20211129_DDA</strain>
        <tissue evidence="1">Liver</tissue>
    </source>
</reference>
<evidence type="ECO:0000313" key="1">
    <source>
        <dbReference type="EMBL" id="KAJ1148265.1"/>
    </source>
</evidence>
<evidence type="ECO:0000313" key="2">
    <source>
        <dbReference type="Proteomes" id="UP001066276"/>
    </source>
</evidence>
<keyword evidence="2" id="KW-1185">Reference proteome</keyword>
<sequence>MTPHGEWRNESQKVCASHLGEDLDLRVGPLPAPGGISDRALRPTKHTQTMMCDKLHNVVIHWCVRMPLTAVTFPAAPGRDPGCVDTINKMNGCSSRLVASPRDPLLLSPGRGYQLQALF</sequence>
<proteinExistence type="predicted"/>
<dbReference type="AlphaFoldDB" id="A0AAV7RC02"/>
<gene>
    <name evidence="1" type="ORF">NDU88_001102</name>
</gene>
<dbReference type="Proteomes" id="UP001066276">
    <property type="component" value="Chromosome 5"/>
</dbReference>